<keyword evidence="1" id="KW-0472">Membrane</keyword>
<protein>
    <submittedName>
        <fullName evidence="2">DUF4199 domain-containing protein</fullName>
    </submittedName>
</protein>
<evidence type="ECO:0000313" key="3">
    <source>
        <dbReference type="Proteomes" id="UP001302349"/>
    </source>
</evidence>
<keyword evidence="1" id="KW-0812">Transmembrane</keyword>
<feature type="transmembrane region" description="Helical" evidence="1">
    <location>
        <begin position="70"/>
        <end position="94"/>
    </location>
</feature>
<proteinExistence type="predicted"/>
<name>A0ABZ0IXD9_9BACT</name>
<reference evidence="2 3" key="1">
    <citation type="journal article" date="2023" name="Microbiol. Resour. Announc.">
        <title>Complete Genome Sequence of Imperialibacter roseus strain P4T.</title>
        <authorList>
            <person name="Tizabi D.R."/>
            <person name="Bachvaroff T."/>
            <person name="Hill R.T."/>
        </authorList>
    </citation>
    <scope>NUCLEOTIDE SEQUENCE [LARGE SCALE GENOMIC DNA]</scope>
    <source>
        <strain evidence="2 3">P4T</strain>
    </source>
</reference>
<keyword evidence="3" id="KW-1185">Reference proteome</keyword>
<gene>
    <name evidence="2" type="ORF">RT717_08145</name>
</gene>
<dbReference type="RefSeq" id="WP_317491240.1">
    <property type="nucleotide sequence ID" value="NZ_CP136051.1"/>
</dbReference>
<evidence type="ECO:0000313" key="2">
    <source>
        <dbReference type="EMBL" id="WOK08605.1"/>
    </source>
</evidence>
<dbReference type="EMBL" id="CP136051">
    <property type="protein sequence ID" value="WOK08605.1"/>
    <property type="molecule type" value="Genomic_DNA"/>
</dbReference>
<dbReference type="InterPro" id="IPR025250">
    <property type="entry name" value="DUF4199"/>
</dbReference>
<sequence length="177" mass="19488">MRKVIITYGLIAGAIVVVLMYLTMPIGKENGNYDLGMVLGYVSMIAALSMIFFGVKAFRDKYLDGSITFGKALLTGLAITLVAGIVYCIGWEIYYNTVAPDFMTDYTNFYIEKMKDEGASQAEIDEMTASMDAMAENYKNPVVRFGMTLLEIFPVGLVISLVCAALFRSKNFLPAAD</sequence>
<dbReference type="Proteomes" id="UP001302349">
    <property type="component" value="Chromosome"/>
</dbReference>
<organism evidence="2 3">
    <name type="scientific">Imperialibacter roseus</name>
    <dbReference type="NCBI Taxonomy" id="1324217"/>
    <lineage>
        <taxon>Bacteria</taxon>
        <taxon>Pseudomonadati</taxon>
        <taxon>Bacteroidota</taxon>
        <taxon>Cytophagia</taxon>
        <taxon>Cytophagales</taxon>
        <taxon>Flammeovirgaceae</taxon>
        <taxon>Imperialibacter</taxon>
    </lineage>
</organism>
<feature type="transmembrane region" description="Helical" evidence="1">
    <location>
        <begin position="38"/>
        <end position="58"/>
    </location>
</feature>
<feature type="transmembrane region" description="Helical" evidence="1">
    <location>
        <begin position="145"/>
        <end position="167"/>
    </location>
</feature>
<dbReference type="Pfam" id="PF13858">
    <property type="entry name" value="DUF4199"/>
    <property type="match status" value="1"/>
</dbReference>
<evidence type="ECO:0000256" key="1">
    <source>
        <dbReference type="SAM" id="Phobius"/>
    </source>
</evidence>
<accession>A0ABZ0IXD9</accession>
<feature type="transmembrane region" description="Helical" evidence="1">
    <location>
        <begin position="5"/>
        <end position="26"/>
    </location>
</feature>
<keyword evidence="1" id="KW-1133">Transmembrane helix</keyword>